<accession>A0ABW1L9H4</accession>
<dbReference type="InterPro" id="IPR023430">
    <property type="entry name" value="Pept_HybD-like_dom_sf"/>
</dbReference>
<dbReference type="Gene3D" id="3.40.50.1450">
    <property type="entry name" value="HybD-like"/>
    <property type="match status" value="1"/>
</dbReference>
<dbReference type="EC" id="3.4.24.78" evidence="4"/>
<protein>
    <recommendedName>
        <fullName evidence="4">Germination protease</fullName>
        <ecNumber evidence="4">3.4.24.78</ecNumber>
    </recommendedName>
    <alternativeName>
        <fullName evidence="4">GPR endopeptidase</fullName>
    </alternativeName>
    <alternativeName>
        <fullName evidence="4">Germination proteinase</fullName>
    </alternativeName>
    <alternativeName>
        <fullName evidence="4">Spore protease</fullName>
    </alternativeName>
</protein>
<dbReference type="Proteomes" id="UP001596170">
    <property type="component" value="Unassembled WGS sequence"/>
</dbReference>
<dbReference type="InterPro" id="IPR005080">
    <property type="entry name" value="Peptidase_A25"/>
</dbReference>
<evidence type="ECO:0000313" key="6">
    <source>
        <dbReference type="Proteomes" id="UP001596170"/>
    </source>
</evidence>
<dbReference type="PIRSF" id="PIRSF019549">
    <property type="entry name" value="Peptidase_A25"/>
    <property type="match status" value="1"/>
</dbReference>
<feature type="chain" id="PRO_5044945798" description="Germination protease" evidence="4">
    <location>
        <begin position="11"/>
        <end position="349"/>
    </location>
</feature>
<evidence type="ECO:0000256" key="2">
    <source>
        <dbReference type="ARBA" id="ARBA00022801"/>
    </source>
</evidence>
<proteinExistence type="inferred from homology"/>
<comment type="subunit">
    <text evidence="4">Homotetramer.</text>
</comment>
<dbReference type="SUPFAM" id="SSF53163">
    <property type="entry name" value="HybD-like"/>
    <property type="match status" value="1"/>
</dbReference>
<comment type="catalytic activity">
    <reaction evidence="4">
        <text>Endopeptidase action with P4 Glu or Asp, P1 preferably Glu &gt; Asp, P1' hydrophobic and P2' Ala.</text>
        <dbReference type="EC" id="3.4.24.78"/>
    </reaction>
</comment>
<comment type="function">
    <text evidence="4">Initiates the rapid degradation of small, acid-soluble proteins during spore germination.</text>
</comment>
<evidence type="ECO:0000313" key="5">
    <source>
        <dbReference type="EMBL" id="MFC6039827.1"/>
    </source>
</evidence>
<keyword evidence="3 4" id="KW-0865">Zymogen</keyword>
<dbReference type="Pfam" id="PF03418">
    <property type="entry name" value="Peptidase_A25"/>
    <property type="match status" value="1"/>
</dbReference>
<comment type="similarity">
    <text evidence="4">Belongs to the peptidase A25 family.</text>
</comment>
<keyword evidence="1 4" id="KW-0645">Protease</keyword>
<gene>
    <name evidence="4 5" type="primary">gpr</name>
    <name evidence="5" type="ORF">ACFPYN_10390</name>
</gene>
<dbReference type="GO" id="GO:0016787">
    <property type="term" value="F:hydrolase activity"/>
    <property type="evidence" value="ECO:0007669"/>
    <property type="project" value="UniProtKB-KW"/>
</dbReference>
<dbReference type="RefSeq" id="WP_377734004.1">
    <property type="nucleotide sequence ID" value="NZ_JBHSRI010000018.1"/>
</dbReference>
<evidence type="ECO:0000256" key="1">
    <source>
        <dbReference type="ARBA" id="ARBA00022670"/>
    </source>
</evidence>
<name>A0ABW1L9H4_9BACL</name>
<comment type="PTM">
    <text evidence="4">Autoproteolytically processed. The inactive tetrameric zymogen termed p46 autoprocesses to a smaller form termed p41, which is active only during spore germination.</text>
</comment>
<keyword evidence="6" id="KW-1185">Reference proteome</keyword>
<organism evidence="5 6">
    <name type="scientific">Paenisporosarcina macmurdoensis</name>
    <dbReference type="NCBI Taxonomy" id="212659"/>
    <lineage>
        <taxon>Bacteria</taxon>
        <taxon>Bacillati</taxon>
        <taxon>Bacillota</taxon>
        <taxon>Bacilli</taxon>
        <taxon>Bacillales</taxon>
        <taxon>Caryophanaceae</taxon>
        <taxon>Paenisporosarcina</taxon>
    </lineage>
</organism>
<dbReference type="NCBIfam" id="TIGR01441">
    <property type="entry name" value="GPR"/>
    <property type="match status" value="1"/>
</dbReference>
<evidence type="ECO:0000256" key="3">
    <source>
        <dbReference type="ARBA" id="ARBA00023145"/>
    </source>
</evidence>
<dbReference type="EMBL" id="JBHSRI010000018">
    <property type="protein sequence ID" value="MFC6039827.1"/>
    <property type="molecule type" value="Genomic_DNA"/>
</dbReference>
<dbReference type="HAMAP" id="MF_00626">
    <property type="entry name" value="Germination_prot"/>
    <property type="match status" value="1"/>
</dbReference>
<sequence>MDKLNLMRTDLIDEATEVVQHRTEKEKDTLYESPGIQMNEERKGRVIITHIETDASGAETIGKKEGTYITLSVPTLTAEDADGFEQLEQQFILSLHDIHHQLHLTPQSKVLIIGLGNRTITPDAIGPLAIDRFHEEMFSLPFEHGQVVFYAPGVTGQTGLETGEFVKAIADKVKPDLILVIDALAARNQDRLCKTIQLTNTGIHPGSGVGNARNEISFESLGVPVTAIGVPMVVDAPVLVVDAIETVFKVISSQIGEATKPSSALSVGSWLRSTEAPINVEAIKPIFGEWSGWSSEEIRALLQEVLPPHHQQLFVTPKETDTWVTRHADMIQSGVTKWLQDDVFSSISP</sequence>
<keyword evidence="2 4" id="KW-0378">Hydrolase</keyword>
<comment type="caution">
    <text evidence="5">The sequence shown here is derived from an EMBL/GenBank/DDBJ whole genome shotgun (WGS) entry which is preliminary data.</text>
</comment>
<evidence type="ECO:0000256" key="4">
    <source>
        <dbReference type="HAMAP-Rule" id="MF_00626"/>
    </source>
</evidence>
<reference evidence="6" key="1">
    <citation type="journal article" date="2019" name="Int. J. Syst. Evol. Microbiol.">
        <title>The Global Catalogue of Microorganisms (GCM) 10K type strain sequencing project: providing services to taxonomists for standard genome sequencing and annotation.</title>
        <authorList>
            <consortium name="The Broad Institute Genomics Platform"/>
            <consortium name="The Broad Institute Genome Sequencing Center for Infectious Disease"/>
            <person name="Wu L."/>
            <person name="Ma J."/>
        </authorList>
    </citation>
    <scope>NUCLEOTIDE SEQUENCE [LARGE SCALE GENOMIC DNA]</scope>
    <source>
        <strain evidence="6">CCUG 54527</strain>
    </source>
</reference>
<feature type="propeptide" id="PRO_5044945799" evidence="4">
    <location>
        <begin position="1"/>
        <end position="10"/>
    </location>
</feature>